<dbReference type="Gene3D" id="3.40.50.450">
    <property type="match status" value="1"/>
</dbReference>
<organism evidence="1 2">
    <name type="scientific">Jeotgalibacillus salarius</name>
    <dbReference type="NCBI Taxonomy" id="546023"/>
    <lineage>
        <taxon>Bacteria</taxon>
        <taxon>Bacillati</taxon>
        <taxon>Bacillota</taxon>
        <taxon>Bacilli</taxon>
        <taxon>Bacillales</taxon>
        <taxon>Caryophanaceae</taxon>
        <taxon>Jeotgalibacillus</taxon>
    </lineage>
</organism>
<dbReference type="RefSeq" id="WP_134378542.1">
    <property type="nucleotide sequence ID" value="NZ_SORX01000001.1"/>
</dbReference>
<gene>
    <name evidence="1" type="ORF">E2626_00520</name>
</gene>
<comment type="caution">
    <text evidence="1">The sequence shown here is derived from an EMBL/GenBank/DDBJ whole genome shotgun (WGS) entry which is preliminary data.</text>
</comment>
<dbReference type="EMBL" id="SORX01000001">
    <property type="protein sequence ID" value="TFE03844.1"/>
    <property type="molecule type" value="Genomic_DNA"/>
</dbReference>
<proteinExistence type="predicted"/>
<evidence type="ECO:0000313" key="1">
    <source>
        <dbReference type="EMBL" id="TFE03844.1"/>
    </source>
</evidence>
<dbReference type="OrthoDB" id="284716at2"/>
<sequence>MGKLKKSVYSLSGKEEDLKDFKISMQNKIGHKRMLIDFERQDEEANYGKMPYFVYSGAVEFPAQLAISILSELGLGSDKLNFQKGTEIIFDNHGESYSYVKFDEIWDFIKKLNEKNFLVAMLLIASSNNHWVSITSIQQLIIRELKEYKIEIDYSKSSVFIAMSFGEEMLKARKSIANVVRDFGYEPMFIDSKEHNNQIVPEIFSEIEKAEFVISDLTEQKRGVYLEAGYALALKKQVILSCEKEDFKNNHFDVSQINTIVWSDENDLESRLRERIKAMHNLVKV</sequence>
<reference evidence="1 2" key="1">
    <citation type="submission" date="2019-03" db="EMBL/GenBank/DDBJ databases">
        <authorList>
            <person name="Yang Y."/>
        </authorList>
    </citation>
    <scope>NUCLEOTIDE SEQUENCE [LARGE SCALE GENOMIC DNA]</scope>
    <source>
        <strain evidence="1 2">ASL-1</strain>
    </source>
</reference>
<dbReference type="SUPFAM" id="SSF52309">
    <property type="entry name" value="N-(deoxy)ribosyltransferase-like"/>
    <property type="match status" value="1"/>
</dbReference>
<evidence type="ECO:0000313" key="2">
    <source>
        <dbReference type="Proteomes" id="UP000297776"/>
    </source>
</evidence>
<dbReference type="AlphaFoldDB" id="A0A4Y8LLF4"/>
<keyword evidence="2" id="KW-1185">Reference proteome</keyword>
<protein>
    <recommendedName>
        <fullName evidence="3">CD-NTase-associated protein 12/Pycsar effector protein TIR domain-containing protein</fullName>
    </recommendedName>
</protein>
<name>A0A4Y8LLF4_9BACL</name>
<evidence type="ECO:0008006" key="3">
    <source>
        <dbReference type="Google" id="ProtNLM"/>
    </source>
</evidence>
<dbReference type="Proteomes" id="UP000297776">
    <property type="component" value="Unassembled WGS sequence"/>
</dbReference>
<accession>A0A4Y8LLF4</accession>